<evidence type="ECO:0000256" key="1">
    <source>
        <dbReference type="SAM" id="MobiDB-lite"/>
    </source>
</evidence>
<dbReference type="KEGG" id="cput:CONPUDRAFT_160577"/>
<sequence length="372" mass="39374">AGDGLLRGRGGREEAEVEERAGVTYLPPTTSVVVIVVVVSSEIERRGWSGGRRRPRLRARGGGGSWVRGVREEMDAEVVVVLTVGGRVHSPPSPCLRAAMMGMVAGERVVASEWWRASGGGRVVAGEHDSGDEGDREGGREREREREGKGGEGRRWEGGGGRASSEGEEGNGRGKGRNAVEFQYGNSTGNFQAFVGYSKFHRRVIYFSVSDSIGAQITMTRPSSFPSALSSPHLLLSRPLASRFPPPLVSSLLVSALVAAPSPRACPCRRAPSPPSRPRVQAAPPLLPLLASKPRPKPPSKGSSPLQALLKSKPATCLTSSPRRARVETTLNPPAPSQEHPAGEPSPPLGLSALRAGFAPPHDGRLRDAVSS</sequence>
<dbReference type="Proteomes" id="UP000053558">
    <property type="component" value="Unassembled WGS sequence"/>
</dbReference>
<feature type="region of interest" description="Disordered" evidence="1">
    <location>
        <begin position="121"/>
        <end position="179"/>
    </location>
</feature>
<dbReference type="EMBL" id="JH711602">
    <property type="protein sequence ID" value="EIW73915.1"/>
    <property type="molecule type" value="Genomic_DNA"/>
</dbReference>
<evidence type="ECO:0000313" key="3">
    <source>
        <dbReference type="Proteomes" id="UP000053558"/>
    </source>
</evidence>
<protein>
    <submittedName>
        <fullName evidence="2">Uncharacterized protein</fullName>
    </submittedName>
</protein>
<dbReference type="AlphaFoldDB" id="R7SDF9"/>
<gene>
    <name evidence="2" type="ORF">CONPUDRAFT_160577</name>
</gene>
<proteinExistence type="predicted"/>
<feature type="compositionally biased region" description="Basic and acidic residues" evidence="1">
    <location>
        <begin position="362"/>
        <end position="372"/>
    </location>
</feature>
<feature type="non-terminal residue" evidence="2">
    <location>
        <position position="1"/>
    </location>
</feature>
<organism evidence="2 3">
    <name type="scientific">Coniophora puteana (strain RWD-64-598)</name>
    <name type="common">Brown rot fungus</name>
    <dbReference type="NCBI Taxonomy" id="741705"/>
    <lineage>
        <taxon>Eukaryota</taxon>
        <taxon>Fungi</taxon>
        <taxon>Dikarya</taxon>
        <taxon>Basidiomycota</taxon>
        <taxon>Agaricomycotina</taxon>
        <taxon>Agaricomycetes</taxon>
        <taxon>Agaricomycetidae</taxon>
        <taxon>Boletales</taxon>
        <taxon>Coniophorineae</taxon>
        <taxon>Coniophoraceae</taxon>
        <taxon>Coniophora</taxon>
    </lineage>
</organism>
<dbReference type="GeneID" id="19204331"/>
<feature type="region of interest" description="Disordered" evidence="1">
    <location>
        <begin position="289"/>
        <end position="372"/>
    </location>
</feature>
<evidence type="ECO:0000313" key="2">
    <source>
        <dbReference type="EMBL" id="EIW73915.1"/>
    </source>
</evidence>
<name>R7SDF9_CONPW</name>
<keyword evidence="3" id="KW-1185">Reference proteome</keyword>
<dbReference type="RefSeq" id="XP_007775908.1">
    <property type="nucleotide sequence ID" value="XM_007777718.1"/>
</dbReference>
<accession>R7SDF9</accession>
<reference evidence="3" key="1">
    <citation type="journal article" date="2012" name="Science">
        <title>The Paleozoic origin of enzymatic lignin decomposition reconstructed from 31 fungal genomes.</title>
        <authorList>
            <person name="Floudas D."/>
            <person name="Binder M."/>
            <person name="Riley R."/>
            <person name="Barry K."/>
            <person name="Blanchette R.A."/>
            <person name="Henrissat B."/>
            <person name="Martinez A.T."/>
            <person name="Otillar R."/>
            <person name="Spatafora J.W."/>
            <person name="Yadav J.S."/>
            <person name="Aerts A."/>
            <person name="Benoit I."/>
            <person name="Boyd A."/>
            <person name="Carlson A."/>
            <person name="Copeland A."/>
            <person name="Coutinho P.M."/>
            <person name="de Vries R.P."/>
            <person name="Ferreira P."/>
            <person name="Findley K."/>
            <person name="Foster B."/>
            <person name="Gaskell J."/>
            <person name="Glotzer D."/>
            <person name="Gorecki P."/>
            <person name="Heitman J."/>
            <person name="Hesse C."/>
            <person name="Hori C."/>
            <person name="Igarashi K."/>
            <person name="Jurgens J.A."/>
            <person name="Kallen N."/>
            <person name="Kersten P."/>
            <person name="Kohler A."/>
            <person name="Kuees U."/>
            <person name="Kumar T.K.A."/>
            <person name="Kuo A."/>
            <person name="LaButti K."/>
            <person name="Larrondo L.F."/>
            <person name="Lindquist E."/>
            <person name="Ling A."/>
            <person name="Lombard V."/>
            <person name="Lucas S."/>
            <person name="Lundell T."/>
            <person name="Martin R."/>
            <person name="McLaughlin D.J."/>
            <person name="Morgenstern I."/>
            <person name="Morin E."/>
            <person name="Murat C."/>
            <person name="Nagy L.G."/>
            <person name="Nolan M."/>
            <person name="Ohm R.A."/>
            <person name="Patyshakuliyeva A."/>
            <person name="Rokas A."/>
            <person name="Ruiz-Duenas F.J."/>
            <person name="Sabat G."/>
            <person name="Salamov A."/>
            <person name="Samejima M."/>
            <person name="Schmutz J."/>
            <person name="Slot J.C."/>
            <person name="St John F."/>
            <person name="Stenlid J."/>
            <person name="Sun H."/>
            <person name="Sun S."/>
            <person name="Syed K."/>
            <person name="Tsang A."/>
            <person name="Wiebenga A."/>
            <person name="Young D."/>
            <person name="Pisabarro A."/>
            <person name="Eastwood D.C."/>
            <person name="Martin F."/>
            <person name="Cullen D."/>
            <person name="Grigoriev I.V."/>
            <person name="Hibbett D.S."/>
        </authorList>
    </citation>
    <scope>NUCLEOTIDE SEQUENCE [LARGE SCALE GENOMIC DNA]</scope>
    <source>
        <strain evidence="3">RWD-64-598 SS2</strain>
    </source>
</reference>
<feature type="compositionally biased region" description="Basic and acidic residues" evidence="1">
    <location>
        <begin position="125"/>
        <end position="157"/>
    </location>
</feature>